<accession>A0A9W7D6M6</accession>
<sequence>MMSTTTTTAPMKLDMWMIRYHISKLQGPMKYGGWLAYSLEDENVWKLGAAGSLLLDSHETRSNTTTYFLNQVLAVIVTDPTKIRLQLESLESGQHQKTATPSTDNTLDKFFAVQWVKPLRSSLTAAKFLAKTKTSTVFYFPSDCTSSTTQIYLNKAFGRLPRGDATAPTRQTDSLLERLTAYQASIGK</sequence>
<dbReference type="EMBL" id="BSXT01004650">
    <property type="protein sequence ID" value="GMF58374.1"/>
    <property type="molecule type" value="Genomic_DNA"/>
</dbReference>
<protein>
    <submittedName>
        <fullName evidence="1">Unnamed protein product</fullName>
    </submittedName>
</protein>
<name>A0A9W7D6M6_9STRA</name>
<evidence type="ECO:0000313" key="2">
    <source>
        <dbReference type="Proteomes" id="UP001165121"/>
    </source>
</evidence>
<comment type="caution">
    <text evidence="1">The sequence shown here is derived from an EMBL/GenBank/DDBJ whole genome shotgun (WGS) entry which is preliminary data.</text>
</comment>
<gene>
    <name evidence="1" type="ORF">Pfra01_002504400</name>
</gene>
<proteinExistence type="predicted"/>
<keyword evidence="2" id="KW-1185">Reference proteome</keyword>
<organism evidence="1 2">
    <name type="scientific">Phytophthora fragariaefolia</name>
    <dbReference type="NCBI Taxonomy" id="1490495"/>
    <lineage>
        <taxon>Eukaryota</taxon>
        <taxon>Sar</taxon>
        <taxon>Stramenopiles</taxon>
        <taxon>Oomycota</taxon>
        <taxon>Peronosporomycetes</taxon>
        <taxon>Peronosporales</taxon>
        <taxon>Peronosporaceae</taxon>
        <taxon>Phytophthora</taxon>
    </lineage>
</organism>
<dbReference type="AlphaFoldDB" id="A0A9W7D6M6"/>
<reference evidence="1" key="1">
    <citation type="submission" date="2023-04" db="EMBL/GenBank/DDBJ databases">
        <title>Phytophthora fragariaefolia NBRC 109709.</title>
        <authorList>
            <person name="Ichikawa N."/>
            <person name="Sato H."/>
            <person name="Tonouchi N."/>
        </authorList>
    </citation>
    <scope>NUCLEOTIDE SEQUENCE</scope>
    <source>
        <strain evidence="1">NBRC 109709</strain>
    </source>
</reference>
<dbReference type="Proteomes" id="UP001165121">
    <property type="component" value="Unassembled WGS sequence"/>
</dbReference>
<evidence type="ECO:0000313" key="1">
    <source>
        <dbReference type="EMBL" id="GMF58374.1"/>
    </source>
</evidence>
<dbReference type="OrthoDB" id="144068at2759"/>